<reference evidence="2 3" key="1">
    <citation type="submission" date="2017-11" db="EMBL/GenBank/DDBJ databases">
        <title>The genome sequence of Pantoea rodasii DSM 26611.</title>
        <authorList>
            <person name="Gao J."/>
            <person name="Mao X."/>
            <person name="Sun J."/>
        </authorList>
    </citation>
    <scope>NUCLEOTIDE SEQUENCE [LARGE SCALE GENOMIC DNA]</scope>
    <source>
        <strain evidence="2 3">DSM 26611</strain>
    </source>
</reference>
<name>A0A2M9WD39_9GAMM</name>
<comment type="caution">
    <text evidence="2">The sequence shown here is derived from an EMBL/GenBank/DDBJ whole genome shotgun (WGS) entry which is preliminary data.</text>
</comment>
<dbReference type="GO" id="GO:0004497">
    <property type="term" value="F:monooxygenase activity"/>
    <property type="evidence" value="ECO:0007669"/>
    <property type="project" value="UniProtKB-KW"/>
</dbReference>
<evidence type="ECO:0000259" key="1">
    <source>
        <dbReference type="PROSITE" id="PS51725"/>
    </source>
</evidence>
<organism evidence="2 3">
    <name type="scientific">Pantoea rodasii</name>
    <dbReference type="NCBI Taxonomy" id="1076549"/>
    <lineage>
        <taxon>Bacteria</taxon>
        <taxon>Pseudomonadati</taxon>
        <taxon>Pseudomonadota</taxon>
        <taxon>Gammaproteobacteria</taxon>
        <taxon>Enterobacterales</taxon>
        <taxon>Erwiniaceae</taxon>
        <taxon>Pantoea</taxon>
    </lineage>
</organism>
<keyword evidence="2" id="KW-0560">Oxidoreductase</keyword>
<accession>A0A2M9WD39</accession>
<dbReference type="InterPro" id="IPR011008">
    <property type="entry name" value="Dimeric_a/b-barrel"/>
</dbReference>
<keyword evidence="2" id="KW-0503">Monooxygenase</keyword>
<evidence type="ECO:0000313" key="2">
    <source>
        <dbReference type="EMBL" id="PJZ05470.1"/>
    </source>
</evidence>
<dbReference type="PANTHER" id="PTHR33336:SF3">
    <property type="entry name" value="ABM DOMAIN-CONTAINING PROTEIN"/>
    <property type="match status" value="1"/>
</dbReference>
<dbReference type="Gene3D" id="3.30.70.100">
    <property type="match status" value="1"/>
</dbReference>
<evidence type="ECO:0000313" key="3">
    <source>
        <dbReference type="Proteomes" id="UP000232062"/>
    </source>
</evidence>
<dbReference type="InterPro" id="IPR050744">
    <property type="entry name" value="AI-2_Isomerase_LsrG"/>
</dbReference>
<dbReference type="PROSITE" id="PS51725">
    <property type="entry name" value="ABM"/>
    <property type="match status" value="1"/>
</dbReference>
<dbReference type="OrthoDB" id="9812192at2"/>
<dbReference type="PANTHER" id="PTHR33336">
    <property type="entry name" value="QUINOL MONOOXYGENASE YGIN-RELATED"/>
    <property type="match status" value="1"/>
</dbReference>
<dbReference type="SUPFAM" id="SSF54909">
    <property type="entry name" value="Dimeric alpha+beta barrel"/>
    <property type="match status" value="1"/>
</dbReference>
<dbReference type="InterPro" id="IPR007138">
    <property type="entry name" value="ABM_dom"/>
</dbReference>
<dbReference type="Pfam" id="PF03992">
    <property type="entry name" value="ABM"/>
    <property type="match status" value="1"/>
</dbReference>
<gene>
    <name evidence="2" type="ORF">PRCB_11105</name>
</gene>
<dbReference type="STRING" id="1076549.HA45_22230"/>
<proteinExistence type="predicted"/>
<dbReference type="AlphaFoldDB" id="A0A2M9WD39"/>
<keyword evidence="3" id="KW-1185">Reference proteome</keyword>
<sequence>MQTTKSEERHIICELRCATADREQVKELILRFVEPARLEEGCLYYDLHQSIDDPDTFYITDGWVNQNAVTSHAENPHVAEVMRELQPLLTFGPSISLSTRVSD</sequence>
<dbReference type="RefSeq" id="WP_100701751.1">
    <property type="nucleotide sequence ID" value="NZ_MLFP01000035.1"/>
</dbReference>
<protein>
    <submittedName>
        <fullName evidence="2">Antibiotic biosynthesis monooxygenase</fullName>
    </submittedName>
</protein>
<dbReference type="Proteomes" id="UP000232062">
    <property type="component" value="Unassembled WGS sequence"/>
</dbReference>
<dbReference type="EMBL" id="PIQI01000016">
    <property type="protein sequence ID" value="PJZ05470.1"/>
    <property type="molecule type" value="Genomic_DNA"/>
</dbReference>
<feature type="domain" description="ABM" evidence="1">
    <location>
        <begin position="9"/>
        <end position="97"/>
    </location>
</feature>